<evidence type="ECO:0000313" key="3">
    <source>
        <dbReference type="Proteomes" id="UP001281761"/>
    </source>
</evidence>
<proteinExistence type="predicted"/>
<dbReference type="Proteomes" id="UP001281761">
    <property type="component" value="Unassembled WGS sequence"/>
</dbReference>
<gene>
    <name evidence="2" type="ORF">BLNAU_193</name>
</gene>
<protein>
    <submittedName>
        <fullName evidence="2">Uncharacterized protein</fullName>
    </submittedName>
</protein>
<accession>A0ABQ9YMC2</accession>
<comment type="caution">
    <text evidence="2">The sequence shown here is derived from an EMBL/GenBank/DDBJ whole genome shotgun (WGS) entry which is preliminary data.</text>
</comment>
<reference evidence="2 3" key="1">
    <citation type="journal article" date="2022" name="bioRxiv">
        <title>Genomics of Preaxostyla Flagellates Illuminates Evolutionary Transitions and the Path Towards Mitochondrial Loss.</title>
        <authorList>
            <person name="Novak L.V.F."/>
            <person name="Treitli S.C."/>
            <person name="Pyrih J."/>
            <person name="Halakuc P."/>
            <person name="Pipaliya S.V."/>
            <person name="Vacek V."/>
            <person name="Brzon O."/>
            <person name="Soukal P."/>
            <person name="Eme L."/>
            <person name="Dacks J.B."/>
            <person name="Karnkowska A."/>
            <person name="Elias M."/>
            <person name="Hampl V."/>
        </authorList>
    </citation>
    <scope>NUCLEOTIDE SEQUENCE [LARGE SCALE GENOMIC DNA]</scope>
    <source>
        <strain evidence="2">NAU3</strain>
        <tissue evidence="2">Gut</tissue>
    </source>
</reference>
<sequence>MEHRPWINRYSAHTLNGNWNEERVLDKDIGTLRTRGFMVDTTTKNRSSPFIVTQEPGLIEATTTYRDKFAGQRPPTSSSKHNTMTDATIDYIEKHPPPMTRSTGNENRFETTQREYGKFVGFQHKERDMYTQEVAGEDPEHVFILPPSGKTFHPDVLNQPRSTRDYRKRTFFSKPKDETSGTEPLDD</sequence>
<name>A0ABQ9YMC2_9EUKA</name>
<keyword evidence="3" id="KW-1185">Reference proteome</keyword>
<evidence type="ECO:0000313" key="2">
    <source>
        <dbReference type="EMBL" id="KAK2964892.1"/>
    </source>
</evidence>
<dbReference type="EMBL" id="JARBJD010000001">
    <property type="protein sequence ID" value="KAK2964892.1"/>
    <property type="molecule type" value="Genomic_DNA"/>
</dbReference>
<feature type="region of interest" description="Disordered" evidence="1">
    <location>
        <begin position="147"/>
        <end position="187"/>
    </location>
</feature>
<organism evidence="2 3">
    <name type="scientific">Blattamonas nauphoetae</name>
    <dbReference type="NCBI Taxonomy" id="2049346"/>
    <lineage>
        <taxon>Eukaryota</taxon>
        <taxon>Metamonada</taxon>
        <taxon>Preaxostyla</taxon>
        <taxon>Oxymonadida</taxon>
        <taxon>Blattamonas</taxon>
    </lineage>
</organism>
<evidence type="ECO:0000256" key="1">
    <source>
        <dbReference type="SAM" id="MobiDB-lite"/>
    </source>
</evidence>